<gene>
    <name evidence="1" type="ORF">LCGC14_1981890</name>
</gene>
<reference evidence="1" key="1">
    <citation type="journal article" date="2015" name="Nature">
        <title>Complex archaea that bridge the gap between prokaryotes and eukaryotes.</title>
        <authorList>
            <person name="Spang A."/>
            <person name="Saw J.H."/>
            <person name="Jorgensen S.L."/>
            <person name="Zaremba-Niedzwiedzka K."/>
            <person name="Martijn J."/>
            <person name="Lind A.E."/>
            <person name="van Eijk R."/>
            <person name="Schleper C."/>
            <person name="Guy L."/>
            <person name="Ettema T.J."/>
        </authorList>
    </citation>
    <scope>NUCLEOTIDE SEQUENCE</scope>
</reference>
<organism evidence="1">
    <name type="scientific">marine sediment metagenome</name>
    <dbReference type="NCBI Taxonomy" id="412755"/>
    <lineage>
        <taxon>unclassified sequences</taxon>
        <taxon>metagenomes</taxon>
        <taxon>ecological metagenomes</taxon>
    </lineage>
</organism>
<comment type="caution">
    <text evidence="1">The sequence shown here is derived from an EMBL/GenBank/DDBJ whole genome shotgun (WGS) entry which is preliminary data.</text>
</comment>
<dbReference type="AlphaFoldDB" id="A0A0F9I5P5"/>
<accession>A0A0F9I5P5</accession>
<protein>
    <submittedName>
        <fullName evidence="1">Uncharacterized protein</fullName>
    </submittedName>
</protein>
<dbReference type="InterPro" id="IPR007929">
    <property type="entry name" value="DUF723"/>
</dbReference>
<sequence length="252" mass="29815">MTKSLKYNQESFISEAKKIHGDRYDYSLINYTKLREKVIIICSIHGEFEQYPFHHLTGAGCNQCGIEARSGYNSAAYKKSIEDWKEILGETFDDLKICRTEMDGRNVFTLTCPKHGTNTFGRQQIKNAAGCPACYLETKNMVAITPEFQQYLRIVRRITEKAWREKSGFINHYDLVRSREGYHLDHEFSIYDGFLNNIPPYIVGHWTNLWVKPAKWNLRKREKSTKSKEQLFLHFFWALRKYDNIEMIHYED</sequence>
<dbReference type="EMBL" id="LAZR01022192">
    <property type="protein sequence ID" value="KKL82727.1"/>
    <property type="molecule type" value="Genomic_DNA"/>
</dbReference>
<dbReference type="Pfam" id="PF05265">
    <property type="entry name" value="DUF723"/>
    <property type="match status" value="1"/>
</dbReference>
<proteinExistence type="predicted"/>
<name>A0A0F9I5P5_9ZZZZ</name>
<evidence type="ECO:0000313" key="1">
    <source>
        <dbReference type="EMBL" id="KKL82727.1"/>
    </source>
</evidence>